<reference evidence="1" key="1">
    <citation type="submission" date="2023-03" db="EMBL/GenBank/DDBJ databases">
        <title>MT1 and MT2 Draft Genomes of Novel Species.</title>
        <authorList>
            <person name="Venkateswaran K."/>
        </authorList>
    </citation>
    <scope>NUCLEOTIDE SEQUENCE</scope>
    <source>
        <strain evidence="1">F6_8S_P_1A</strain>
    </source>
</reference>
<keyword evidence="2" id="KW-1185">Reference proteome</keyword>
<accession>A0ABT8J074</accession>
<evidence type="ECO:0000313" key="2">
    <source>
        <dbReference type="Proteomes" id="UP001174210"/>
    </source>
</evidence>
<gene>
    <name evidence="1" type="ORF">P5G59_15115</name>
</gene>
<organism evidence="1 2">
    <name type="scientific">Leifsonia virtsii</name>
    <dbReference type="NCBI Taxonomy" id="3035915"/>
    <lineage>
        <taxon>Bacteria</taxon>
        <taxon>Bacillati</taxon>
        <taxon>Actinomycetota</taxon>
        <taxon>Actinomycetes</taxon>
        <taxon>Micrococcales</taxon>
        <taxon>Microbacteriaceae</taxon>
        <taxon>Leifsonia</taxon>
    </lineage>
</organism>
<name>A0ABT8J074_9MICO</name>
<comment type="caution">
    <text evidence="1">The sequence shown here is derived from an EMBL/GenBank/DDBJ whole genome shotgun (WGS) entry which is preliminary data.</text>
</comment>
<sequence length="44" mass="4640">MSDPIETIRDILGMPVARPILTSAFPSDEAAALGDGDWTPEDPA</sequence>
<proteinExistence type="predicted"/>
<evidence type="ECO:0000313" key="1">
    <source>
        <dbReference type="EMBL" id="MDN4598482.1"/>
    </source>
</evidence>
<dbReference type="Proteomes" id="UP001174210">
    <property type="component" value="Unassembled WGS sequence"/>
</dbReference>
<dbReference type="EMBL" id="JAROCB010000004">
    <property type="protein sequence ID" value="MDN4598482.1"/>
    <property type="molecule type" value="Genomic_DNA"/>
</dbReference>
<protein>
    <submittedName>
        <fullName evidence="1">Uncharacterized protein</fullName>
    </submittedName>
</protein>
<dbReference type="RefSeq" id="WP_301219826.1">
    <property type="nucleotide sequence ID" value="NZ_JAROCB010000004.1"/>
</dbReference>